<accession>L8E9T9</accession>
<dbReference type="OrthoDB" id="5983569at2759"/>
<protein>
    <submittedName>
        <fullName evidence="1">Alternative protein EYS</fullName>
    </submittedName>
</protein>
<gene>
    <name evidence="1" type="primary">EYS</name>
</gene>
<reference evidence="1" key="1">
    <citation type="journal article" date="2013" name="PLoS ONE">
        <title>Direct detection of alternative open reading frames translation products in human significantly expands the proteome.</title>
        <authorList>
            <person name="Vanderperre B."/>
            <person name="Lucier J.-F."/>
            <person name="Motard J."/>
            <person name="Tremblay G."/>
            <person name="Vanderperre S."/>
            <person name="Wisztorski M."/>
            <person name="Salzet M."/>
            <person name="Boisvert F.-M."/>
            <person name="Roucou X."/>
        </authorList>
    </citation>
    <scope>NUCLEOTIDE SEQUENCE</scope>
</reference>
<sequence>MFMMEMNKMRLHKLTLEILVHTIHKCSYFDSYFFDTLLTGNQLFTILPEIV</sequence>
<proteinExistence type="predicted"/>
<dbReference type="ChiTaRS" id="EYS">
    <property type="organism name" value="human"/>
</dbReference>
<evidence type="ECO:0000313" key="1">
    <source>
        <dbReference type="EMBL" id="CCQ43113.1"/>
    </source>
</evidence>
<dbReference type="EMBL" id="HF583616">
    <property type="protein sequence ID" value="CCQ43113.1"/>
    <property type="molecule type" value="Genomic_DNA"/>
</dbReference>
<organism evidence="1">
    <name type="scientific">Homo sapiens</name>
    <name type="common">Human</name>
    <dbReference type="NCBI Taxonomy" id="9606"/>
    <lineage>
        <taxon>Eukaryota</taxon>
        <taxon>Metazoa</taxon>
        <taxon>Chordata</taxon>
        <taxon>Craniata</taxon>
        <taxon>Vertebrata</taxon>
        <taxon>Euteleostomi</taxon>
        <taxon>Mammalia</taxon>
        <taxon>Eutheria</taxon>
        <taxon>Euarchontoglires</taxon>
        <taxon>Primates</taxon>
        <taxon>Haplorrhini</taxon>
        <taxon>Catarrhini</taxon>
        <taxon>Hominidae</taxon>
        <taxon>Homo</taxon>
    </lineage>
</organism>
<name>L8E9T9_HUMAN</name>
<dbReference type="AlphaFoldDB" id="L8E9T9"/>